<sequence>MTAPRRNILGLILAGAAFVGVPDHASAETVTVFAAASLKPALDEIAKTYEAESGQQINLSYAGSSALARQIQHGAPAQLFLSANTAWMDALEADGLIAEDSRHNLITNRLALISSVDNPVSLALEPGAPLSEALGDGRLAIALVRAVPAGIYGRQALEHLGLWAEVQTRLAQTDNVTAALRLVGIGEAPMGVVYVTDAAASDWVRLVGLFPQESHTPIVYPVALMREGDTSEARAFLDHLSSQQADSVFQAHGFGLAEDAP</sequence>
<dbReference type="InterPro" id="IPR050682">
    <property type="entry name" value="ModA/WtpA"/>
</dbReference>
<dbReference type="OrthoDB" id="9785015at2"/>
<evidence type="ECO:0000256" key="4">
    <source>
        <dbReference type="ARBA" id="ARBA00022475"/>
    </source>
</evidence>
<feature type="binding site" evidence="13">
    <location>
        <position position="176"/>
    </location>
    <ligand>
        <name>molybdate</name>
        <dbReference type="ChEBI" id="CHEBI:36264"/>
    </ligand>
</feature>
<evidence type="ECO:0000256" key="3">
    <source>
        <dbReference type="ARBA" id="ARBA00022448"/>
    </source>
</evidence>
<protein>
    <recommendedName>
        <fullName evidence="11">Molybdate-binding protein ModA</fullName>
    </recommendedName>
    <alternativeName>
        <fullName evidence="12">Molybdate/tungstate-binding protein ModA</fullName>
    </alternativeName>
</protein>
<keyword evidence="3" id="KW-0813">Transport</keyword>
<comment type="function">
    <text evidence="9">Involved in the transport of molybdenum into the cell. Part of the binding-protein-dependent transport system ModABCD.</text>
</comment>
<dbReference type="EMBL" id="ONZG01000004">
    <property type="protein sequence ID" value="SPJ28489.1"/>
    <property type="molecule type" value="Genomic_DNA"/>
</dbReference>
<dbReference type="GO" id="GO:0015689">
    <property type="term" value="P:molybdate ion transport"/>
    <property type="evidence" value="ECO:0007669"/>
    <property type="project" value="InterPro"/>
</dbReference>
<name>A0A2R8C7S4_9RHOB</name>
<evidence type="ECO:0000256" key="5">
    <source>
        <dbReference type="ARBA" id="ARBA00022723"/>
    </source>
</evidence>
<evidence type="ECO:0000313" key="15">
    <source>
        <dbReference type="Proteomes" id="UP000244898"/>
    </source>
</evidence>
<evidence type="ECO:0000256" key="11">
    <source>
        <dbReference type="ARBA" id="ARBA00073171"/>
    </source>
</evidence>
<keyword evidence="7" id="KW-0472">Membrane</keyword>
<evidence type="ECO:0000256" key="2">
    <source>
        <dbReference type="ARBA" id="ARBA00009175"/>
    </source>
</evidence>
<evidence type="ECO:0000256" key="7">
    <source>
        <dbReference type="ARBA" id="ARBA00023136"/>
    </source>
</evidence>
<feature type="binding site" evidence="13">
    <location>
        <position position="149"/>
    </location>
    <ligand>
        <name>molybdate</name>
        <dbReference type="ChEBI" id="CHEBI:36264"/>
    </ligand>
</feature>
<dbReference type="PIRSF" id="PIRSF004846">
    <property type="entry name" value="ModA"/>
    <property type="match status" value="1"/>
</dbReference>
<dbReference type="InterPro" id="IPR005950">
    <property type="entry name" value="ModA"/>
</dbReference>
<evidence type="ECO:0000256" key="6">
    <source>
        <dbReference type="ARBA" id="ARBA00022729"/>
    </source>
</evidence>
<keyword evidence="8" id="KW-0826">Tungsten</keyword>
<keyword evidence="6" id="KW-0732">Signal</keyword>
<keyword evidence="5 13" id="KW-0479">Metal-binding</keyword>
<gene>
    <name evidence="14" type="primary">modA</name>
    <name evidence="14" type="ORF">TRM7615_01988</name>
</gene>
<comment type="subunit">
    <text evidence="10">The complex is composed of two ATP-binding proteins (ModC), two transmembrane proteins (ModB) and a solute-binding protein (ModA).</text>
</comment>
<evidence type="ECO:0000256" key="8">
    <source>
        <dbReference type="ARBA" id="ARBA00023245"/>
    </source>
</evidence>
<dbReference type="NCBIfam" id="TIGR01256">
    <property type="entry name" value="modA"/>
    <property type="match status" value="1"/>
</dbReference>
<dbReference type="AlphaFoldDB" id="A0A2R8C7S4"/>
<dbReference type="SUPFAM" id="SSF53850">
    <property type="entry name" value="Periplasmic binding protein-like II"/>
    <property type="match status" value="1"/>
</dbReference>
<dbReference type="RefSeq" id="WP_108786948.1">
    <property type="nucleotide sequence ID" value="NZ_ONZG01000004.1"/>
</dbReference>
<dbReference type="Gene3D" id="3.40.190.10">
    <property type="entry name" value="Periplasmic binding protein-like II"/>
    <property type="match status" value="2"/>
</dbReference>
<accession>A0A2R8C7S4</accession>
<evidence type="ECO:0000313" key="14">
    <source>
        <dbReference type="EMBL" id="SPJ28489.1"/>
    </source>
</evidence>
<reference evidence="15" key="1">
    <citation type="submission" date="2018-03" db="EMBL/GenBank/DDBJ databases">
        <authorList>
            <person name="Rodrigo-Torres L."/>
            <person name="Arahal R. D."/>
            <person name="Lucena T."/>
        </authorList>
    </citation>
    <scope>NUCLEOTIDE SEQUENCE [LARGE SCALE GENOMIC DNA]</scope>
    <source>
        <strain evidence="15">CECT 7615</strain>
    </source>
</reference>
<organism evidence="14 15">
    <name type="scientific">Falsiruegeria mediterranea M17</name>
    <dbReference type="NCBI Taxonomy" id="1200281"/>
    <lineage>
        <taxon>Bacteria</taxon>
        <taxon>Pseudomonadati</taxon>
        <taxon>Pseudomonadota</taxon>
        <taxon>Alphaproteobacteria</taxon>
        <taxon>Rhodobacterales</taxon>
        <taxon>Roseobacteraceae</taxon>
        <taxon>Falsiruegeria</taxon>
    </lineage>
</organism>
<dbReference type="FunFam" id="3.40.190.10:FF:000030">
    <property type="entry name" value="Molybdate ABC transporter substrate-binding protein"/>
    <property type="match status" value="1"/>
</dbReference>
<proteinExistence type="inferred from homology"/>
<dbReference type="GO" id="GO:0046872">
    <property type="term" value="F:metal ion binding"/>
    <property type="evidence" value="ECO:0007669"/>
    <property type="project" value="UniProtKB-KW"/>
</dbReference>
<evidence type="ECO:0000256" key="13">
    <source>
        <dbReference type="PIRSR" id="PIRSR004846-1"/>
    </source>
</evidence>
<dbReference type="PANTHER" id="PTHR30632:SF17">
    <property type="entry name" value="MOLYBDATE-BINDING PROTEIN MODA"/>
    <property type="match status" value="1"/>
</dbReference>
<evidence type="ECO:0000256" key="12">
    <source>
        <dbReference type="ARBA" id="ARBA00078141"/>
    </source>
</evidence>
<dbReference type="GO" id="GO:0005886">
    <property type="term" value="C:plasma membrane"/>
    <property type="evidence" value="ECO:0007669"/>
    <property type="project" value="UniProtKB-SubCell"/>
</dbReference>
<comment type="similarity">
    <text evidence="2">Belongs to the bacterial solute-binding protein ModA family.</text>
</comment>
<dbReference type="Pfam" id="PF13531">
    <property type="entry name" value="SBP_bac_11"/>
    <property type="match status" value="1"/>
</dbReference>
<comment type="subcellular location">
    <subcellularLocation>
        <location evidence="1">Cell membrane</location>
    </subcellularLocation>
</comment>
<evidence type="ECO:0000256" key="10">
    <source>
        <dbReference type="ARBA" id="ARBA00062515"/>
    </source>
</evidence>
<dbReference type="PANTHER" id="PTHR30632">
    <property type="entry name" value="MOLYBDATE-BINDING PERIPLASMIC PROTEIN"/>
    <property type="match status" value="1"/>
</dbReference>
<evidence type="ECO:0000256" key="1">
    <source>
        <dbReference type="ARBA" id="ARBA00004236"/>
    </source>
</evidence>
<dbReference type="GO" id="GO:0030288">
    <property type="term" value="C:outer membrane-bounded periplasmic space"/>
    <property type="evidence" value="ECO:0007669"/>
    <property type="project" value="TreeGrafter"/>
</dbReference>
<dbReference type="GO" id="GO:0030973">
    <property type="term" value="F:molybdate ion binding"/>
    <property type="evidence" value="ECO:0007669"/>
    <property type="project" value="TreeGrafter"/>
</dbReference>
<feature type="binding site" evidence="13">
    <location>
        <position position="194"/>
    </location>
    <ligand>
        <name>molybdate</name>
        <dbReference type="ChEBI" id="CHEBI:36264"/>
    </ligand>
</feature>
<keyword evidence="13" id="KW-0500">Molybdenum</keyword>
<keyword evidence="4" id="KW-1003">Cell membrane</keyword>
<keyword evidence="15" id="KW-1185">Reference proteome</keyword>
<feature type="binding site" evidence="13">
    <location>
        <position position="64"/>
    </location>
    <ligand>
        <name>molybdate</name>
        <dbReference type="ChEBI" id="CHEBI:36264"/>
    </ligand>
</feature>
<dbReference type="Proteomes" id="UP000244898">
    <property type="component" value="Unassembled WGS sequence"/>
</dbReference>
<evidence type="ECO:0000256" key="9">
    <source>
        <dbReference type="ARBA" id="ARBA00056002"/>
    </source>
</evidence>
<feature type="binding site" evidence="13">
    <location>
        <position position="37"/>
    </location>
    <ligand>
        <name>molybdate</name>
        <dbReference type="ChEBI" id="CHEBI:36264"/>
    </ligand>
</feature>